<feature type="domain" description="Type II secretion system protein GspF" evidence="8">
    <location>
        <begin position="229"/>
        <end position="350"/>
    </location>
</feature>
<dbReference type="PANTHER" id="PTHR30012:SF0">
    <property type="entry name" value="TYPE II SECRETION SYSTEM PROTEIN F-RELATED"/>
    <property type="match status" value="1"/>
</dbReference>
<dbReference type="PANTHER" id="PTHR30012">
    <property type="entry name" value="GENERAL SECRETION PATHWAY PROTEIN"/>
    <property type="match status" value="1"/>
</dbReference>
<keyword evidence="4 7" id="KW-0812">Transmembrane</keyword>
<dbReference type="GO" id="GO:0005886">
    <property type="term" value="C:plasma membrane"/>
    <property type="evidence" value="ECO:0007669"/>
    <property type="project" value="UniProtKB-SubCell"/>
</dbReference>
<evidence type="ECO:0000313" key="10">
    <source>
        <dbReference type="Proteomes" id="UP000199708"/>
    </source>
</evidence>
<evidence type="ECO:0000313" key="9">
    <source>
        <dbReference type="EMBL" id="SDG41721.1"/>
    </source>
</evidence>
<dbReference type="InterPro" id="IPR003004">
    <property type="entry name" value="GspF/PilC"/>
</dbReference>
<keyword evidence="3" id="KW-1003">Cell membrane</keyword>
<dbReference type="PRINTS" id="PR00812">
    <property type="entry name" value="BCTERIALGSPF"/>
</dbReference>
<organism evidence="9 10">
    <name type="scientific">Facklamia miroungae</name>
    <dbReference type="NCBI Taxonomy" id="120956"/>
    <lineage>
        <taxon>Bacteria</taxon>
        <taxon>Bacillati</taxon>
        <taxon>Bacillota</taxon>
        <taxon>Bacilli</taxon>
        <taxon>Lactobacillales</taxon>
        <taxon>Aerococcaceae</taxon>
        <taxon>Facklamia</taxon>
    </lineage>
</organism>
<keyword evidence="10" id="KW-1185">Reference proteome</keyword>
<comment type="similarity">
    <text evidence="2">Belongs to the GSP F family.</text>
</comment>
<dbReference type="OrthoDB" id="2134211at2"/>
<dbReference type="AlphaFoldDB" id="A0A1G7U370"/>
<dbReference type="InterPro" id="IPR018076">
    <property type="entry name" value="T2SS_GspF_dom"/>
</dbReference>
<dbReference type="Gene3D" id="1.20.81.30">
    <property type="entry name" value="Type II secretion system (T2SS), domain F"/>
    <property type="match status" value="2"/>
</dbReference>
<name>A0A1G7U370_9LACT</name>
<evidence type="ECO:0000256" key="7">
    <source>
        <dbReference type="SAM" id="Phobius"/>
    </source>
</evidence>
<evidence type="ECO:0000259" key="8">
    <source>
        <dbReference type="Pfam" id="PF00482"/>
    </source>
</evidence>
<dbReference type="STRING" id="120956.SAMN05421791_10828"/>
<evidence type="ECO:0000256" key="3">
    <source>
        <dbReference type="ARBA" id="ARBA00022475"/>
    </source>
</evidence>
<protein>
    <submittedName>
        <fullName evidence="9">Type II secretory pathway, component PulF</fullName>
    </submittedName>
</protein>
<evidence type="ECO:0000256" key="5">
    <source>
        <dbReference type="ARBA" id="ARBA00022989"/>
    </source>
</evidence>
<evidence type="ECO:0000256" key="2">
    <source>
        <dbReference type="ARBA" id="ARBA00005745"/>
    </source>
</evidence>
<keyword evidence="6 7" id="KW-0472">Membrane</keyword>
<dbReference type="RefSeq" id="WP_090290192.1">
    <property type="nucleotide sequence ID" value="NZ_FNCK01000008.1"/>
</dbReference>
<accession>A0A1G7U370</accession>
<keyword evidence="5 7" id="KW-1133">Transmembrane helix</keyword>
<dbReference type="InterPro" id="IPR047692">
    <property type="entry name" value="T4P_ComGB"/>
</dbReference>
<evidence type="ECO:0000256" key="4">
    <source>
        <dbReference type="ARBA" id="ARBA00022692"/>
    </source>
</evidence>
<dbReference type="EMBL" id="FNCK01000008">
    <property type="protein sequence ID" value="SDG41721.1"/>
    <property type="molecule type" value="Genomic_DNA"/>
</dbReference>
<feature type="transmembrane region" description="Helical" evidence="7">
    <location>
        <begin position="168"/>
        <end position="198"/>
    </location>
</feature>
<dbReference type="InterPro" id="IPR042094">
    <property type="entry name" value="T2SS_GspF_sf"/>
</dbReference>
<reference evidence="9 10" key="1">
    <citation type="submission" date="2016-10" db="EMBL/GenBank/DDBJ databases">
        <authorList>
            <person name="de Groot N.N."/>
        </authorList>
    </citation>
    <scope>NUCLEOTIDE SEQUENCE [LARGE SCALE GENOMIC DNA]</scope>
    <source>
        <strain evidence="9 10">ATCC BAA-466</strain>
    </source>
</reference>
<dbReference type="Proteomes" id="UP000199708">
    <property type="component" value="Unassembled WGS sequence"/>
</dbReference>
<evidence type="ECO:0000256" key="6">
    <source>
        <dbReference type="ARBA" id="ARBA00023136"/>
    </source>
</evidence>
<dbReference type="Pfam" id="PF00482">
    <property type="entry name" value="T2SSF"/>
    <property type="match status" value="2"/>
</dbReference>
<sequence length="356" mass="41554">MDTSVKKTMSILKYFKSRQLVFNQVERIYFLQVLGEMIQQGFSINQSLQFMKILLAKRVVIIDQILQKLSSGQSFDQTIIAYGYSSRIAAQLFFAQKQGRFTQALFEIVDHLKTIHDYQKKLIKTLIYPCFLMVFLTCLLFAMRHWMLPHILSFINEDILNTHVFARYLLILFTFLPQISIALLSICLIFYLIIDFYLMQMPVLKRFQLLAKTPLIDQAIKKYASYRLADELSYFYAGGFSMQETLDLLIMYPIDPFLSELANYLHQQFLAGRDLRDSLNHIGIFTQTLSLVIYQGELTSQTGQKCKLYAEKIFEEVVEDLNKKLSFIQPILFIVIAVIVMAMYLVLMLPMLTMEI</sequence>
<evidence type="ECO:0000256" key="1">
    <source>
        <dbReference type="ARBA" id="ARBA00004651"/>
    </source>
</evidence>
<proteinExistence type="inferred from homology"/>
<dbReference type="NCBIfam" id="NF041012">
    <property type="entry name" value="T4P_ComGB"/>
    <property type="match status" value="1"/>
</dbReference>
<feature type="transmembrane region" description="Helical" evidence="7">
    <location>
        <begin position="331"/>
        <end position="352"/>
    </location>
</feature>
<gene>
    <name evidence="9" type="ORF">SAMN05421791_10828</name>
</gene>
<feature type="domain" description="Type II secretion system protein GspF" evidence="8">
    <location>
        <begin position="30"/>
        <end position="149"/>
    </location>
</feature>
<comment type="subcellular location">
    <subcellularLocation>
        <location evidence="1">Cell membrane</location>
        <topology evidence="1">Multi-pass membrane protein</topology>
    </subcellularLocation>
</comment>
<feature type="transmembrane region" description="Helical" evidence="7">
    <location>
        <begin position="126"/>
        <end position="148"/>
    </location>
</feature>